<dbReference type="Proteomes" id="UP001064489">
    <property type="component" value="Chromosome 12"/>
</dbReference>
<reference evidence="2" key="2">
    <citation type="submission" date="2023-02" db="EMBL/GenBank/DDBJ databases">
        <authorList>
            <person name="Swenson N.G."/>
            <person name="Wegrzyn J.L."/>
            <person name="Mcevoy S.L."/>
        </authorList>
    </citation>
    <scope>NUCLEOTIDE SEQUENCE</scope>
    <source>
        <strain evidence="2">91603</strain>
        <tissue evidence="2">Leaf</tissue>
    </source>
</reference>
<evidence type="ECO:0000256" key="1">
    <source>
        <dbReference type="SAM" id="MobiDB-lite"/>
    </source>
</evidence>
<reference evidence="2" key="1">
    <citation type="journal article" date="2022" name="Plant J.">
        <title>Strategies of tolerance reflected in two North American maple genomes.</title>
        <authorList>
            <person name="McEvoy S.L."/>
            <person name="Sezen U.U."/>
            <person name="Trouern-Trend A."/>
            <person name="McMahon S.M."/>
            <person name="Schaberg P.G."/>
            <person name="Yang J."/>
            <person name="Wegrzyn J.L."/>
            <person name="Swenson N.G."/>
        </authorList>
    </citation>
    <scope>NUCLEOTIDE SEQUENCE</scope>
    <source>
        <strain evidence="2">91603</strain>
    </source>
</reference>
<name>A0AAD5IAP7_ACENE</name>
<dbReference type="EMBL" id="JAJSOW010000107">
    <property type="protein sequence ID" value="KAI9157086.1"/>
    <property type="molecule type" value="Genomic_DNA"/>
</dbReference>
<keyword evidence="3" id="KW-1185">Reference proteome</keyword>
<proteinExistence type="predicted"/>
<protein>
    <submittedName>
        <fullName evidence="2">Uncharacterized protein</fullName>
    </submittedName>
</protein>
<sequence length="300" mass="34063">MASYSRQLKLNEAYDIGNEVDGDVNLNIGQFHQEFPRSFDLNLPALGTNLREVNNISQTYCNKIDVMKNNIEEYDTRNEVDGDVMINKIEGARVFCQEFPGSFDLNQPALGTNLREVNNISHTYCDNIEEYDTRNEDDGDVMINNIEGAVVSDLNNDQLCQEFPRSYDLNRPVLGTNLREVNNISHSYCEKIDVMKNNIEGARVINLNIDQLRQGFPSSSNLNQPTLGSNLREVNNISHTYCNKAKRKWPMEMKTSLEEDDHEKTSSANLEISSSSSSSPPPSTDHHDHQRSCMYSLDVN</sequence>
<dbReference type="AlphaFoldDB" id="A0AAD5IAP7"/>
<evidence type="ECO:0000313" key="3">
    <source>
        <dbReference type="Proteomes" id="UP001064489"/>
    </source>
</evidence>
<evidence type="ECO:0000313" key="2">
    <source>
        <dbReference type="EMBL" id="KAI9157086.1"/>
    </source>
</evidence>
<feature type="compositionally biased region" description="Basic and acidic residues" evidence="1">
    <location>
        <begin position="256"/>
        <end position="265"/>
    </location>
</feature>
<organism evidence="2 3">
    <name type="scientific">Acer negundo</name>
    <name type="common">Box elder</name>
    <dbReference type="NCBI Taxonomy" id="4023"/>
    <lineage>
        <taxon>Eukaryota</taxon>
        <taxon>Viridiplantae</taxon>
        <taxon>Streptophyta</taxon>
        <taxon>Embryophyta</taxon>
        <taxon>Tracheophyta</taxon>
        <taxon>Spermatophyta</taxon>
        <taxon>Magnoliopsida</taxon>
        <taxon>eudicotyledons</taxon>
        <taxon>Gunneridae</taxon>
        <taxon>Pentapetalae</taxon>
        <taxon>rosids</taxon>
        <taxon>malvids</taxon>
        <taxon>Sapindales</taxon>
        <taxon>Sapindaceae</taxon>
        <taxon>Hippocastanoideae</taxon>
        <taxon>Acereae</taxon>
        <taxon>Acer</taxon>
    </lineage>
</organism>
<comment type="caution">
    <text evidence="2">The sequence shown here is derived from an EMBL/GenBank/DDBJ whole genome shotgun (WGS) entry which is preliminary data.</text>
</comment>
<gene>
    <name evidence="2" type="ORF">LWI28_016724</name>
</gene>
<feature type="region of interest" description="Disordered" evidence="1">
    <location>
        <begin position="256"/>
        <end position="300"/>
    </location>
</feature>
<accession>A0AAD5IAP7</accession>